<dbReference type="PROSITE" id="PS51257">
    <property type="entry name" value="PROKAR_LIPOPROTEIN"/>
    <property type="match status" value="1"/>
</dbReference>
<organism evidence="3 4">
    <name type="scientific">Schaalia radingae</name>
    <dbReference type="NCBI Taxonomy" id="131110"/>
    <lineage>
        <taxon>Bacteria</taxon>
        <taxon>Bacillati</taxon>
        <taxon>Actinomycetota</taxon>
        <taxon>Actinomycetes</taxon>
        <taxon>Actinomycetales</taxon>
        <taxon>Actinomycetaceae</taxon>
        <taxon>Schaalia</taxon>
    </lineage>
</organism>
<dbReference type="RefSeq" id="WP_092648080.1">
    <property type="nucleotide sequence ID" value="NZ_LT629792.1"/>
</dbReference>
<gene>
    <name evidence="3" type="ORF">SAMN04489714_0121</name>
</gene>
<evidence type="ECO:0000256" key="1">
    <source>
        <dbReference type="SAM" id="MobiDB-lite"/>
    </source>
</evidence>
<feature type="region of interest" description="Disordered" evidence="1">
    <location>
        <begin position="32"/>
        <end position="125"/>
    </location>
</feature>
<keyword evidence="2" id="KW-0732">Signal</keyword>
<feature type="compositionally biased region" description="Low complexity" evidence="1">
    <location>
        <begin position="39"/>
        <end position="51"/>
    </location>
</feature>
<evidence type="ECO:0000313" key="3">
    <source>
        <dbReference type="EMBL" id="SDT85644.1"/>
    </source>
</evidence>
<sequence>MTRVFSRRQVRIWFAGAASGALALTLVACSPDTGGSGEDSGASSQSSAPAAERSDGAQSGAQSDETDGDSLANEAELTEEQVDAAVAAPLSDGRTLKNVPEGEGGDGADTKADPTGAAESDLPPEAIEPTACASILWRPHTFGALSAQWPHRSLYLPQEGDEQAADMKGVFVAVAPSGDEAAEAVTAVEDLAAQCSQYTVMIGGGAPTTLALSNWDDAAISQGWVLETSTQAEATEREVTVGARVANVLISVGPQPADRLDEAKALVSQIAGQLANQ</sequence>
<evidence type="ECO:0000313" key="4">
    <source>
        <dbReference type="Proteomes" id="UP000198976"/>
    </source>
</evidence>
<feature type="signal peptide" evidence="2">
    <location>
        <begin position="1"/>
        <end position="23"/>
    </location>
</feature>
<name>A0ABY0V4U1_9ACTO</name>
<proteinExistence type="predicted"/>
<evidence type="ECO:0008006" key="5">
    <source>
        <dbReference type="Google" id="ProtNLM"/>
    </source>
</evidence>
<keyword evidence="4" id="KW-1185">Reference proteome</keyword>
<feature type="chain" id="PRO_5046249079" description="PknH-like extracellular domain-containing protein" evidence="2">
    <location>
        <begin position="24"/>
        <end position="277"/>
    </location>
</feature>
<reference evidence="3 4" key="1">
    <citation type="submission" date="2016-10" db="EMBL/GenBank/DDBJ databases">
        <authorList>
            <person name="Varghese N."/>
            <person name="Submissions S."/>
        </authorList>
    </citation>
    <scope>NUCLEOTIDE SEQUENCE [LARGE SCALE GENOMIC DNA]</scope>
    <source>
        <strain evidence="3 4">DSM 9169</strain>
    </source>
</reference>
<accession>A0ABY0V4U1</accession>
<dbReference type="EMBL" id="LT629792">
    <property type="protein sequence ID" value="SDT85644.1"/>
    <property type="molecule type" value="Genomic_DNA"/>
</dbReference>
<dbReference type="Proteomes" id="UP000198976">
    <property type="component" value="Chromosome I"/>
</dbReference>
<evidence type="ECO:0000256" key="2">
    <source>
        <dbReference type="SAM" id="SignalP"/>
    </source>
</evidence>
<protein>
    <recommendedName>
        <fullName evidence="5">PknH-like extracellular domain-containing protein</fullName>
    </recommendedName>
</protein>